<evidence type="ECO:0000313" key="6">
    <source>
        <dbReference type="Proteomes" id="UP000666369"/>
    </source>
</evidence>
<feature type="domain" description="Epoxide hydrolase N-terminal" evidence="4">
    <location>
        <begin position="37"/>
        <end position="142"/>
    </location>
</feature>
<evidence type="ECO:0000259" key="4">
    <source>
        <dbReference type="Pfam" id="PF06441"/>
    </source>
</evidence>
<dbReference type="InterPro" id="IPR000639">
    <property type="entry name" value="Epox_hydrolase-like"/>
</dbReference>
<dbReference type="SUPFAM" id="SSF53474">
    <property type="entry name" value="alpha/beta-Hydrolases"/>
    <property type="match status" value="1"/>
</dbReference>
<comment type="caution">
    <text evidence="5">The sequence shown here is derived from an EMBL/GenBank/DDBJ whole genome shotgun (WGS) entry which is preliminary data.</text>
</comment>
<evidence type="ECO:0000313" key="5">
    <source>
        <dbReference type="EMBL" id="NGZ88141.1"/>
    </source>
</evidence>
<dbReference type="InterPro" id="IPR029058">
    <property type="entry name" value="AB_hydrolase_fold"/>
</dbReference>
<dbReference type="Proteomes" id="UP000666369">
    <property type="component" value="Unassembled WGS sequence"/>
</dbReference>
<dbReference type="RefSeq" id="WP_166108255.1">
    <property type="nucleotide sequence ID" value="NZ_JAADJT010000017.1"/>
</dbReference>
<dbReference type="PANTHER" id="PTHR21661">
    <property type="entry name" value="EPOXIDE HYDROLASE 1-RELATED"/>
    <property type="match status" value="1"/>
</dbReference>
<dbReference type="GO" id="GO:0016787">
    <property type="term" value="F:hydrolase activity"/>
    <property type="evidence" value="ECO:0007669"/>
    <property type="project" value="UniProtKB-KW"/>
</dbReference>
<dbReference type="PANTHER" id="PTHR21661:SF35">
    <property type="entry name" value="EPOXIDE HYDROLASE"/>
    <property type="match status" value="1"/>
</dbReference>
<protein>
    <submittedName>
        <fullName evidence="5">Epoxide hydrolase 1</fullName>
    </submittedName>
</protein>
<dbReference type="EMBL" id="JAADJT010000017">
    <property type="protein sequence ID" value="NGZ88141.1"/>
    <property type="molecule type" value="Genomic_DNA"/>
</dbReference>
<dbReference type="Pfam" id="PF06441">
    <property type="entry name" value="EHN"/>
    <property type="match status" value="1"/>
</dbReference>
<dbReference type="InterPro" id="IPR010497">
    <property type="entry name" value="Epoxide_hydro_N"/>
</dbReference>
<comment type="similarity">
    <text evidence="1">Belongs to the peptidase S33 family.</text>
</comment>
<proteinExistence type="inferred from homology"/>
<reference evidence="6" key="2">
    <citation type="submission" date="2023-07" db="EMBL/GenBank/DDBJ databases">
        <title>Duganella aceri sp. nov., isolated from tree sap.</title>
        <authorList>
            <person name="Kim I.S."/>
        </authorList>
    </citation>
    <scope>NUCLEOTIDE SEQUENCE [LARGE SCALE GENOMIC DNA]</scope>
    <source>
        <strain evidence="6">SAP-35</strain>
    </source>
</reference>
<accession>A0ABX0FUL0</accession>
<keyword evidence="3 5" id="KW-0378">Hydrolase</keyword>
<keyword evidence="6" id="KW-1185">Reference proteome</keyword>
<keyword evidence="2" id="KW-0058">Aromatic hydrocarbons catabolism</keyword>
<dbReference type="PIRSF" id="PIRSF001112">
    <property type="entry name" value="Epoxide_hydrolase"/>
    <property type="match status" value="1"/>
</dbReference>
<organism evidence="5 6">
    <name type="scientific">Duganella aceris</name>
    <dbReference type="NCBI Taxonomy" id="2703883"/>
    <lineage>
        <taxon>Bacteria</taxon>
        <taxon>Pseudomonadati</taxon>
        <taxon>Pseudomonadota</taxon>
        <taxon>Betaproteobacteria</taxon>
        <taxon>Burkholderiales</taxon>
        <taxon>Oxalobacteraceae</taxon>
        <taxon>Telluria group</taxon>
        <taxon>Duganella</taxon>
    </lineage>
</organism>
<evidence type="ECO:0000256" key="2">
    <source>
        <dbReference type="ARBA" id="ARBA00022797"/>
    </source>
</evidence>
<sequence length="411" mass="45633">MQASEIQAGRRALLTGKLSAFHPAQQGLSLPPATSAITPFHVEVPQALLDDLQQRLRMTRWPDGETGAGWSQGVPLKRMRDVAHYWQHTYDWRRAEAKLNTFPQFRTEIDGLGIHFLHVRSKHENALPLILTHGWPGSVFEFLKVIGPLVDPTAHGGKAEDAFHVVVPSLPGFGFSDKPRDKGWNVVRIAKAWGTLMARLGYAKWVAQGGDWGAGVTTALGHVKPQGLAGIHLNWQFVFPEKMPATLSADEQRAVDGVGRFLSGEYGYFNEQSTVPQTVGEVLSSTPVGQAAWIYEKFQAWSDNGGDVERVLTRDELLDDISLYWLTNTSASSARIYWENSPSSFSGGRLNLPVAVTVFPKEIYRAPRSWGEATYPQLIYWNEVDRGGHFAAFEQPALFAAELRAGFAKLR</sequence>
<name>A0ABX0FUL0_9BURK</name>
<dbReference type="InterPro" id="IPR016292">
    <property type="entry name" value="Epoxide_hydrolase"/>
</dbReference>
<dbReference type="Gene3D" id="3.40.50.1820">
    <property type="entry name" value="alpha/beta hydrolase"/>
    <property type="match status" value="1"/>
</dbReference>
<dbReference type="PRINTS" id="PR00412">
    <property type="entry name" value="EPOXHYDRLASE"/>
</dbReference>
<evidence type="ECO:0000256" key="3">
    <source>
        <dbReference type="ARBA" id="ARBA00022801"/>
    </source>
</evidence>
<reference evidence="5 6" key="1">
    <citation type="submission" date="2020-01" db="EMBL/GenBank/DDBJ databases">
        <authorList>
            <person name="Lee S.D."/>
        </authorList>
    </citation>
    <scope>NUCLEOTIDE SEQUENCE [LARGE SCALE GENOMIC DNA]</scope>
    <source>
        <strain evidence="5 6">SAP-35</strain>
    </source>
</reference>
<gene>
    <name evidence="5" type="ORF">GW587_28275</name>
</gene>
<evidence type="ECO:0000256" key="1">
    <source>
        <dbReference type="ARBA" id="ARBA00010088"/>
    </source>
</evidence>